<accession>A0AAV6IGF0</accession>
<dbReference type="InterPro" id="IPR033130">
    <property type="entry name" value="RNase_T2_His_AS_2"/>
</dbReference>
<evidence type="ECO:0000256" key="2">
    <source>
        <dbReference type="RuleBase" id="RU004328"/>
    </source>
</evidence>
<evidence type="ECO:0000313" key="5">
    <source>
        <dbReference type="Proteomes" id="UP000823749"/>
    </source>
</evidence>
<organism evidence="4 5">
    <name type="scientific">Rhododendron griersonianum</name>
    <dbReference type="NCBI Taxonomy" id="479676"/>
    <lineage>
        <taxon>Eukaryota</taxon>
        <taxon>Viridiplantae</taxon>
        <taxon>Streptophyta</taxon>
        <taxon>Embryophyta</taxon>
        <taxon>Tracheophyta</taxon>
        <taxon>Spermatophyta</taxon>
        <taxon>Magnoliopsida</taxon>
        <taxon>eudicotyledons</taxon>
        <taxon>Gunneridae</taxon>
        <taxon>Pentapetalae</taxon>
        <taxon>asterids</taxon>
        <taxon>Ericales</taxon>
        <taxon>Ericaceae</taxon>
        <taxon>Ericoideae</taxon>
        <taxon>Rhodoreae</taxon>
        <taxon>Rhododendron</taxon>
    </lineage>
</organism>
<dbReference type="GO" id="GO:0033897">
    <property type="term" value="F:ribonuclease T2 activity"/>
    <property type="evidence" value="ECO:0007669"/>
    <property type="project" value="InterPro"/>
</dbReference>
<evidence type="ECO:0000256" key="3">
    <source>
        <dbReference type="SAM" id="SignalP"/>
    </source>
</evidence>
<gene>
    <name evidence="4" type="ORF">RHGRI_028622</name>
</gene>
<protein>
    <submittedName>
        <fullName evidence="4">Uncharacterized protein</fullName>
    </submittedName>
</protein>
<dbReference type="Pfam" id="PF00445">
    <property type="entry name" value="Ribonuclease_T2"/>
    <property type="match status" value="1"/>
</dbReference>
<sequence length="152" mass="17405">MSNLKLSIFIAILLVAVPTAFSYDYLKLALQWPPTVSDQTQFYPSPMDFTIHGVWPENFLGPWPLPPCPLQNPYVPITDPNLLSRLQVSWPNLLGSNDWFWGHEWNKHGGCSEAVYNQTQYFALGLELKDRYNVQNMLAPMMRLSGRLCSDT</sequence>
<keyword evidence="5" id="KW-1185">Reference proteome</keyword>
<dbReference type="Proteomes" id="UP000823749">
    <property type="component" value="Chromosome 10"/>
</dbReference>
<comment type="caution">
    <text evidence="4">The sequence shown here is derived from an EMBL/GenBank/DDBJ whole genome shotgun (WGS) entry which is preliminary data.</text>
</comment>
<dbReference type="InterPro" id="IPR001568">
    <property type="entry name" value="RNase_T2-like"/>
</dbReference>
<name>A0AAV6IGF0_9ERIC</name>
<dbReference type="InterPro" id="IPR036430">
    <property type="entry name" value="RNase_T2-like_sf"/>
</dbReference>
<feature type="signal peptide" evidence="3">
    <location>
        <begin position="1"/>
        <end position="22"/>
    </location>
</feature>
<dbReference type="GO" id="GO:0003723">
    <property type="term" value="F:RNA binding"/>
    <property type="evidence" value="ECO:0007669"/>
    <property type="project" value="InterPro"/>
</dbReference>
<dbReference type="EMBL" id="JACTNZ010000010">
    <property type="protein sequence ID" value="KAG5527742.1"/>
    <property type="molecule type" value="Genomic_DNA"/>
</dbReference>
<dbReference type="PROSITE" id="PS00531">
    <property type="entry name" value="RNASE_T2_2"/>
    <property type="match status" value="1"/>
</dbReference>
<dbReference type="GO" id="GO:0006401">
    <property type="term" value="P:RNA catabolic process"/>
    <property type="evidence" value="ECO:0007669"/>
    <property type="project" value="TreeGrafter"/>
</dbReference>
<dbReference type="AlphaFoldDB" id="A0AAV6IGF0"/>
<dbReference type="Gene3D" id="3.90.730.10">
    <property type="entry name" value="Ribonuclease T2-like"/>
    <property type="match status" value="1"/>
</dbReference>
<evidence type="ECO:0000256" key="1">
    <source>
        <dbReference type="ARBA" id="ARBA00007469"/>
    </source>
</evidence>
<comment type="similarity">
    <text evidence="1 2">Belongs to the RNase T2 family.</text>
</comment>
<keyword evidence="3" id="KW-0732">Signal</keyword>
<dbReference type="PANTHER" id="PTHR11240:SF22">
    <property type="entry name" value="RIBONUCLEASE T2"/>
    <property type="match status" value="1"/>
</dbReference>
<proteinExistence type="inferred from homology"/>
<dbReference type="SUPFAM" id="SSF55895">
    <property type="entry name" value="Ribonuclease Rh-like"/>
    <property type="match status" value="1"/>
</dbReference>
<dbReference type="GO" id="GO:0005576">
    <property type="term" value="C:extracellular region"/>
    <property type="evidence" value="ECO:0007669"/>
    <property type="project" value="TreeGrafter"/>
</dbReference>
<reference evidence="4" key="1">
    <citation type="submission" date="2020-08" db="EMBL/GenBank/DDBJ databases">
        <title>Plant Genome Project.</title>
        <authorList>
            <person name="Zhang R.-G."/>
        </authorList>
    </citation>
    <scope>NUCLEOTIDE SEQUENCE</scope>
    <source>
        <strain evidence="4">WSP0</strain>
        <tissue evidence="4">Leaf</tissue>
    </source>
</reference>
<evidence type="ECO:0000313" key="4">
    <source>
        <dbReference type="EMBL" id="KAG5527742.1"/>
    </source>
</evidence>
<dbReference type="PANTHER" id="PTHR11240">
    <property type="entry name" value="RIBONUCLEASE T2"/>
    <property type="match status" value="1"/>
</dbReference>
<feature type="chain" id="PRO_5043831883" evidence="3">
    <location>
        <begin position="23"/>
        <end position="152"/>
    </location>
</feature>